<gene>
    <name evidence="13" type="ORF">MOO45_02330</name>
</gene>
<keyword evidence="6 9" id="KW-0378">Hydrolase</keyword>
<evidence type="ECO:0000256" key="3">
    <source>
        <dbReference type="ARBA" id="ARBA00022438"/>
    </source>
</evidence>
<dbReference type="SUPFAM" id="SSF55486">
    <property type="entry name" value="Metalloproteases ('zincins'), catalytic domain"/>
    <property type="match status" value="1"/>
</dbReference>
<dbReference type="InterPro" id="IPR027268">
    <property type="entry name" value="Peptidase_M4/M1_CTD_sf"/>
</dbReference>
<evidence type="ECO:0000256" key="4">
    <source>
        <dbReference type="ARBA" id="ARBA00022670"/>
    </source>
</evidence>
<dbReference type="RefSeq" id="WP_249514786.1">
    <property type="nucleotide sequence ID" value="NZ_CP093366.1"/>
</dbReference>
<feature type="domain" description="ERAP1-like C-terminal" evidence="11">
    <location>
        <begin position="508"/>
        <end position="820"/>
    </location>
</feature>
<dbReference type="EMBL" id="CP093366">
    <property type="protein sequence ID" value="UQS82508.1"/>
    <property type="molecule type" value="Genomic_DNA"/>
</dbReference>
<dbReference type="PANTHER" id="PTHR11533">
    <property type="entry name" value="PROTEASE M1 ZINC METALLOPROTEASE"/>
    <property type="match status" value="1"/>
</dbReference>
<feature type="domain" description="Peptidase M1 membrane alanine aminopeptidase" evidence="10">
    <location>
        <begin position="215"/>
        <end position="433"/>
    </location>
</feature>
<accession>A0ABY4PA05</accession>
<dbReference type="InterPro" id="IPR001930">
    <property type="entry name" value="Peptidase_M1"/>
</dbReference>
<keyword evidence="4 9" id="KW-0645">Protease</keyword>
<dbReference type="Gene3D" id="2.60.40.1730">
    <property type="entry name" value="tricorn interacting facor f3 domain"/>
    <property type="match status" value="1"/>
</dbReference>
<evidence type="ECO:0000256" key="1">
    <source>
        <dbReference type="ARBA" id="ARBA00000098"/>
    </source>
</evidence>
<keyword evidence="14" id="KW-1185">Reference proteome</keyword>
<evidence type="ECO:0000313" key="14">
    <source>
        <dbReference type="Proteomes" id="UP000831495"/>
    </source>
</evidence>
<dbReference type="InterPro" id="IPR024571">
    <property type="entry name" value="ERAP1-like_C_dom"/>
</dbReference>
<proteinExistence type="inferred from homology"/>
<evidence type="ECO:0000256" key="8">
    <source>
        <dbReference type="ARBA" id="ARBA00023049"/>
    </source>
</evidence>
<dbReference type="Pfam" id="PF17900">
    <property type="entry name" value="Peptidase_M1_N"/>
    <property type="match status" value="1"/>
</dbReference>
<dbReference type="CDD" id="cd09601">
    <property type="entry name" value="M1_APN-Q_like"/>
    <property type="match status" value="1"/>
</dbReference>
<evidence type="ECO:0000256" key="6">
    <source>
        <dbReference type="ARBA" id="ARBA00022801"/>
    </source>
</evidence>
<evidence type="ECO:0000256" key="2">
    <source>
        <dbReference type="ARBA" id="ARBA00010136"/>
    </source>
</evidence>
<evidence type="ECO:0000256" key="5">
    <source>
        <dbReference type="ARBA" id="ARBA00022723"/>
    </source>
</evidence>
<comment type="similarity">
    <text evidence="2 9">Belongs to the peptidase M1 family.</text>
</comment>
<evidence type="ECO:0000313" key="13">
    <source>
        <dbReference type="EMBL" id="UQS82508.1"/>
    </source>
</evidence>
<dbReference type="InterPro" id="IPR050344">
    <property type="entry name" value="Peptidase_M1_aminopeptidases"/>
</dbReference>
<evidence type="ECO:0000259" key="12">
    <source>
        <dbReference type="Pfam" id="PF17900"/>
    </source>
</evidence>
<dbReference type="Gene3D" id="2.60.40.1910">
    <property type="match status" value="1"/>
</dbReference>
<comment type="catalytic activity">
    <reaction evidence="1">
        <text>Release of an N-terminal amino acid, Xaa-|-Yaa- from a peptide, amide or arylamide. Xaa is preferably Ala, but may be most amino acids including Pro (slow action). When a terminal hydrophobic residue is followed by a prolyl residue, the two may be released as an intact Xaa-Pro dipeptide.</text>
        <dbReference type="EC" id="3.4.11.2"/>
    </reaction>
</comment>
<name>A0ABY4PA05_9LACO</name>
<keyword evidence="5 9" id="KW-0479">Metal-binding</keyword>
<dbReference type="Gene3D" id="1.10.390.10">
    <property type="entry name" value="Neutral Protease Domain 2"/>
    <property type="match status" value="1"/>
</dbReference>
<organism evidence="13 14">
    <name type="scientific">Bombilactobacillus folatiphilus</name>
    <dbReference type="NCBI Taxonomy" id="2923362"/>
    <lineage>
        <taxon>Bacteria</taxon>
        <taxon>Bacillati</taxon>
        <taxon>Bacillota</taxon>
        <taxon>Bacilli</taxon>
        <taxon>Lactobacillales</taxon>
        <taxon>Lactobacillaceae</taxon>
        <taxon>Bombilactobacillus</taxon>
    </lineage>
</organism>
<evidence type="ECO:0000256" key="9">
    <source>
        <dbReference type="RuleBase" id="RU364040"/>
    </source>
</evidence>
<dbReference type="InterPro" id="IPR014782">
    <property type="entry name" value="Peptidase_M1_dom"/>
</dbReference>
<dbReference type="PRINTS" id="PR00756">
    <property type="entry name" value="ALADIPTASE"/>
</dbReference>
<protein>
    <recommendedName>
        <fullName evidence="9">Aminopeptidase</fullName>
        <ecNumber evidence="9">3.4.11.-</ecNumber>
    </recommendedName>
</protein>
<dbReference type="SUPFAM" id="SSF63737">
    <property type="entry name" value="Leukotriene A4 hydrolase N-terminal domain"/>
    <property type="match status" value="1"/>
</dbReference>
<dbReference type="InterPro" id="IPR034016">
    <property type="entry name" value="M1_APN-typ"/>
</dbReference>
<comment type="cofactor">
    <cofactor evidence="9">
        <name>Zn(2+)</name>
        <dbReference type="ChEBI" id="CHEBI:29105"/>
    </cofactor>
    <text evidence="9">Binds 1 zinc ion per subunit.</text>
</comment>
<keyword evidence="3 9" id="KW-0031">Aminopeptidase</keyword>
<feature type="domain" description="Aminopeptidase N-like N-terminal" evidence="12">
    <location>
        <begin position="10"/>
        <end position="179"/>
    </location>
</feature>
<dbReference type="Gene3D" id="1.25.50.20">
    <property type="match status" value="1"/>
</dbReference>
<evidence type="ECO:0000259" key="10">
    <source>
        <dbReference type="Pfam" id="PF01433"/>
    </source>
</evidence>
<dbReference type="Pfam" id="PF01433">
    <property type="entry name" value="Peptidase_M1"/>
    <property type="match status" value="1"/>
</dbReference>
<reference evidence="13" key="1">
    <citation type="journal article" date="2022" name="Int. J. Syst. Evol. Microbiol.">
        <title>Apilactobacillus apisilvae sp. nov., Nicolia spurrieriana gen. nov. sp. nov., Bombilactobacillus folatiphilus sp. nov. and Bombilactobacillus thymidiniphilus sp. nov., four new lactic acid bacterial isolates from stingless bees Tetragonula carbonaria and Austroplebeia australis.</title>
        <authorList>
            <person name="Oliphant S.A."/>
            <person name="Watson-Haigh N.S."/>
            <person name="Sumby K.M."/>
            <person name="Gardner J."/>
            <person name="Groom S."/>
            <person name="Jiranek V."/>
        </authorList>
    </citation>
    <scope>NUCLEOTIDE SEQUENCE</scope>
    <source>
        <strain evidence="13">SG4_D2</strain>
    </source>
</reference>
<evidence type="ECO:0000259" key="11">
    <source>
        <dbReference type="Pfam" id="PF11838"/>
    </source>
</evidence>
<dbReference type="InterPro" id="IPR042097">
    <property type="entry name" value="Aminopeptidase_N-like_N_sf"/>
</dbReference>
<dbReference type="Pfam" id="PF11838">
    <property type="entry name" value="ERAP1_C"/>
    <property type="match status" value="1"/>
</dbReference>
<keyword evidence="7 9" id="KW-0862">Zinc</keyword>
<dbReference type="PANTHER" id="PTHR11533:SF174">
    <property type="entry name" value="PUROMYCIN-SENSITIVE AMINOPEPTIDASE-RELATED"/>
    <property type="match status" value="1"/>
</dbReference>
<dbReference type="EC" id="3.4.11.-" evidence="9"/>
<evidence type="ECO:0000256" key="7">
    <source>
        <dbReference type="ARBA" id="ARBA00022833"/>
    </source>
</evidence>
<dbReference type="Proteomes" id="UP000831495">
    <property type="component" value="Chromosome"/>
</dbReference>
<sequence length="842" mass="94962">MAARFYDNFHPEHYDLYLDVNRATKDIQGQTTITGEALSSEIKLHQKYLQIQQVQVNGQTADYQLDEKNEAVIVSSIEPGSVQIKIQYQAPLTDTMMGIYPSYYQVDGVEKQIVGTQFETTAARQAFPCVDEPAAKATFSLAIKFDEHDGETVISNMPEDHVAQGIHYFATTVKMSTYLVAFAFGELQGQFTKTASGVQVGVFATKAHLAKELTFAVDIAKRAIEFYEDFYQTPYPLPQSLQLALPDFSAGAMENWGLVTYRETCLLLDPDNASLDTKEYVATVIAHELAHQWFGDLVTMQWWDDLWLNESFANMMEYVAIDALEPEWHVWELFQTAEVPAALQRDATDGVQPVHVQVEHPAEIDSIFDSAIVYAKGARMLVMVRSLIGDQALRQGLKNYFQEHQFGNAIGQDLWQALGQAAQIDLATIMQTWLEQPGYPVVHAQIQDGHLILNQEQFFIGNGQTNNRQWQIPLQSNFAQVPALMTESRLDLGDYQTLRAQEQQPFRLNIGNKSHFIVDYDATLLAEILADVDRLDAITQRQLLHDLALLAEAQQVAYADVLVLLPKFVQSHSSIVNAMLYQILGQLKKFVQDDAKATTQLQQLYQQLSAPAAKRLTWQAQDLESNDDELTRPDVLQAALYGQNADIIEQGHQIVQQNMAHLGALPAATRALLLANEVQNYNSSALMARLLDLYQTASDGSLKQDLAYAVTKTTQKVQIERLIQLFQNSKVIKPQDLRTWYNYLLKNSDGQQLAWDWLRTNWLWLAEKLGGDMEFTTYITVTANAFATDARLKEFEEFFTPKVEIPGLGREIKMDIQAIQARVQLVSAEQTAVQTTIKKLIG</sequence>
<keyword evidence="8 9" id="KW-0482">Metalloprotease</keyword>
<dbReference type="InterPro" id="IPR045357">
    <property type="entry name" value="Aminopeptidase_N-like_N"/>
</dbReference>